<protein>
    <recommendedName>
        <fullName evidence="2">Helicase ATP-binding domain-containing protein</fullName>
    </recommendedName>
</protein>
<dbReference type="InterPro" id="IPR014001">
    <property type="entry name" value="Helicase_ATP-bd"/>
</dbReference>
<dbReference type="GO" id="GO:0003677">
    <property type="term" value="F:DNA binding"/>
    <property type="evidence" value="ECO:0007669"/>
    <property type="project" value="UniProtKB-KW"/>
</dbReference>
<dbReference type="GO" id="GO:0009035">
    <property type="term" value="F:type I site-specific deoxyribonuclease activity"/>
    <property type="evidence" value="ECO:0007669"/>
    <property type="project" value="UniProtKB-EC"/>
</dbReference>
<dbReference type="CDD" id="cd22332">
    <property type="entry name" value="HsdR_N"/>
    <property type="match status" value="1"/>
</dbReference>
<dbReference type="SMART" id="SM00487">
    <property type="entry name" value="DEXDc"/>
    <property type="match status" value="1"/>
</dbReference>
<dbReference type="Proteomes" id="UP000823405">
    <property type="component" value="Unassembled WGS sequence"/>
</dbReference>
<comment type="caution">
    <text evidence="3">The sequence shown here is derived from an EMBL/GenBank/DDBJ whole genome shotgun (WGS) entry which is preliminary data.</text>
</comment>
<dbReference type="Pfam" id="PF04313">
    <property type="entry name" value="HSDR_N"/>
    <property type="match status" value="1"/>
</dbReference>
<dbReference type="EMBL" id="JAAAIN010000147">
    <property type="protein sequence ID" value="KAG0319424.1"/>
    <property type="molecule type" value="Genomic_DNA"/>
</dbReference>
<dbReference type="GO" id="GO:0009307">
    <property type="term" value="P:DNA restriction-modification system"/>
    <property type="evidence" value="ECO:0007669"/>
    <property type="project" value="UniProtKB-KW"/>
</dbReference>
<proteinExistence type="predicted"/>
<evidence type="ECO:0000256" key="1">
    <source>
        <dbReference type="SAM" id="MobiDB-lite"/>
    </source>
</evidence>
<dbReference type="InterPro" id="IPR027417">
    <property type="entry name" value="P-loop_NTPase"/>
</dbReference>
<dbReference type="Pfam" id="PF22679">
    <property type="entry name" value="T1R_D3-like"/>
    <property type="match status" value="1"/>
</dbReference>
<dbReference type="SUPFAM" id="SSF52540">
    <property type="entry name" value="P-loop containing nucleoside triphosphate hydrolases"/>
    <property type="match status" value="1"/>
</dbReference>
<dbReference type="GO" id="GO:0005524">
    <property type="term" value="F:ATP binding"/>
    <property type="evidence" value="ECO:0007669"/>
    <property type="project" value="UniProtKB-KW"/>
</dbReference>
<feature type="domain" description="Helicase ATP-binding" evidence="2">
    <location>
        <begin position="379"/>
        <end position="614"/>
    </location>
</feature>
<dbReference type="InterPro" id="IPR040980">
    <property type="entry name" value="SWI2_SNF2"/>
</dbReference>
<dbReference type="InterPro" id="IPR007409">
    <property type="entry name" value="Restrct_endonuc_type1_HsdR_N"/>
</dbReference>
<dbReference type="Pfam" id="PF18766">
    <property type="entry name" value="SWI2_SNF2"/>
    <property type="match status" value="1"/>
</dbReference>
<organism evidence="3 4">
    <name type="scientific">Linnemannia gamsii</name>
    <dbReference type="NCBI Taxonomy" id="64522"/>
    <lineage>
        <taxon>Eukaryota</taxon>
        <taxon>Fungi</taxon>
        <taxon>Fungi incertae sedis</taxon>
        <taxon>Mucoromycota</taxon>
        <taxon>Mortierellomycotina</taxon>
        <taxon>Mortierellomycetes</taxon>
        <taxon>Mortierellales</taxon>
        <taxon>Mortierellaceae</taxon>
        <taxon>Linnemannia</taxon>
    </lineage>
</organism>
<dbReference type="AlphaFoldDB" id="A0A9P6RIK4"/>
<dbReference type="Gene3D" id="3.40.50.300">
    <property type="entry name" value="P-loop containing nucleotide triphosphate hydrolases"/>
    <property type="match status" value="2"/>
</dbReference>
<feature type="region of interest" description="Disordered" evidence="1">
    <location>
        <begin position="1036"/>
        <end position="1059"/>
    </location>
</feature>
<dbReference type="SUPFAM" id="SSF116734">
    <property type="entry name" value="DNA methylase specificity domain"/>
    <property type="match status" value="1"/>
</dbReference>
<evidence type="ECO:0000313" key="4">
    <source>
        <dbReference type="Proteomes" id="UP000823405"/>
    </source>
</evidence>
<dbReference type="OrthoDB" id="2419400at2759"/>
<gene>
    <name evidence="3" type="ORF">BGZ97_002169</name>
</gene>
<sequence>MLGSGGLKRVPNEFALDFRFGLPSNTEQALIKEALDHETSRIDALIQKKTRFIELLKEKRQALITHAVTKGLAPSVKMKDSGVKWIGQVPEHWEEKYFQQYIIDRLVEQGWELGDTKHYDTERAVYPEDLVNWIKLSGQQEKWDKLERLNGAKTLDVLMERLGKTLEKQGTVQVLRHGFSIAGCGLIEMTEAAPEDKRNETVISRYQANILRVVPELKYHPAREFAIDLVLFINGLPVATAELKTDFTQSAEAAMDQYRNDRLPYDPKTRRKEPLLTFKRGAVVHFAMSDSEIMMATKLDGERTFFLPFNKGREDETGTVHAGNPLGEIKPDGSQEYPVAYFWESVCQPAAWLRIFHSFVYVEKKDVVDIQGNWSKKETLIFPRFHQWTAVNQMLADARKNGVGMTYLADHSAGSGKTSTISWTAHDLVKLREDNGDAVFNSVIIVTDRNVLDGQLQDAVKQIDHQFGVIVAIDRQKSSKSKSKQLSEALLAGTPIVVVTIQTFPYAMEAIITDKALKGKNFAVIIDEAHNSQTGSTAAKLQAALGMSGQGTMSTMTVDELLEQLQKSRARPDNISYFAFTGTPKHSTLMLFGRSADPTKPASDDNPPVAFHQYTMRQAIEEKFILDVLKGYVPYKTAFNLSKQLEDRKRVSGKAAKRALAQWMTLHPTNVTQKVQFIIEHFTKNVAHRLDGKAKAMVVTSSRAAAIRYKKAFDSYIEQHSEYGFIHSLVAFSGKMTGKQVMHQDDGKFKDDVFIVDQNEEFTEQSMNPDIQGQDLRFAFDRPEYRVLLVADKFQTGFDQPKLVAMYVDKKIANHVEIVQTFSRLNRMAPGKDEVFIIDFVNDPNNVRQAFATYDNGAHIDEVQDLNVVYEIKERLDEHGLYDEKDLAAFKEARFKTIRDITHTKSPQHKALYAATSGATGLYNDKMKMLRDGMATWEAAFEKARAKGDEAGMRSADHHQDEYAEQIKTLLGFKSDLGRFCRTYSYIAQLIDFGDPELENFAAFAKLLQKRLLHEAPETVDLTGLVLTGFDINARPENTEDNGETPVLQPTGAGGGGGVAGDKPKFVKEIIDRLNSLFGEATPLQDQVAFVNQVKSITGESDVVMAQVESNTREQAMKGNLPGAVQQAVVRALSSHQKLATQVLKSDRQGMTALVDVVYDLLREGKDIDLDMD</sequence>
<evidence type="ECO:0000259" key="2">
    <source>
        <dbReference type="SMART" id="SM00487"/>
    </source>
</evidence>
<keyword evidence="4" id="KW-1185">Reference proteome</keyword>
<dbReference type="InterPro" id="IPR055180">
    <property type="entry name" value="HsdR_RecA-like_helicase_dom_2"/>
</dbReference>
<name>A0A9P6RIK4_9FUNG</name>
<dbReference type="PANTHER" id="PTHR42927:SF1">
    <property type="entry name" value="HELICASE SUPERFAMILY 1 AND 2 DOMAIN-CONTAINING PROTEIN"/>
    <property type="match status" value="1"/>
</dbReference>
<reference evidence="3" key="1">
    <citation type="journal article" date="2020" name="Fungal Divers.">
        <title>Resolving the Mortierellaceae phylogeny through synthesis of multi-gene phylogenetics and phylogenomics.</title>
        <authorList>
            <person name="Vandepol N."/>
            <person name="Liber J."/>
            <person name="Desiro A."/>
            <person name="Na H."/>
            <person name="Kennedy M."/>
            <person name="Barry K."/>
            <person name="Grigoriev I.V."/>
            <person name="Miller A.N."/>
            <person name="O'Donnell K."/>
            <person name="Stajich J.E."/>
            <person name="Bonito G."/>
        </authorList>
    </citation>
    <scope>NUCLEOTIDE SEQUENCE</scope>
    <source>
        <strain evidence="3">NVP60</strain>
    </source>
</reference>
<evidence type="ECO:0000313" key="3">
    <source>
        <dbReference type="EMBL" id="KAG0319424.1"/>
    </source>
</evidence>
<dbReference type="Gene3D" id="3.90.1570.50">
    <property type="match status" value="1"/>
</dbReference>
<dbReference type="Gene3D" id="1.10.287.1120">
    <property type="entry name" value="Bipartite methylase S protein"/>
    <property type="match status" value="1"/>
</dbReference>
<accession>A0A9P6RIK4</accession>
<dbReference type="PANTHER" id="PTHR42927">
    <property type="entry name" value="HELICASE SUPERFAMILY 1 AND 2 DOMAIN-CONTAINING PROTEIN"/>
    <property type="match status" value="1"/>
</dbReference>